<name>A0A8I1DDM3_THEIN</name>
<comment type="caution">
    <text evidence="1">The sequence shown here is derived from an EMBL/GenBank/DDBJ whole genome shotgun (WGS) entry which is preliminary data.</text>
</comment>
<sequence length="89" mass="10289">MSRKTIKKSVLARVRKDITDNCANCIGRNKCCFHEVCKYFLDNPEQCAYYEGWVLPANPELENAYKAEFGTLPKKAKKKNPNKIKILIH</sequence>
<dbReference type="Proteomes" id="UP000633619">
    <property type="component" value="Unassembled WGS sequence"/>
</dbReference>
<proteinExistence type="predicted"/>
<gene>
    <name evidence="1" type="ORF">I8U20_01710</name>
</gene>
<dbReference type="AlphaFoldDB" id="A0A8I1DDM3"/>
<reference evidence="1 2" key="1">
    <citation type="submission" date="2020-12" db="EMBL/GenBank/DDBJ databases">
        <title>WGS of Thermoactinomyces spp.</title>
        <authorList>
            <person name="Cheng K."/>
        </authorList>
    </citation>
    <scope>NUCLEOTIDE SEQUENCE [LARGE SCALE GENOMIC DNA]</scope>
    <source>
        <strain evidence="2">CICC 10671\DSM 43846</strain>
    </source>
</reference>
<organism evidence="1 2">
    <name type="scientific">Thermoactinomyces intermedius</name>
    <dbReference type="NCBI Taxonomy" id="2024"/>
    <lineage>
        <taxon>Bacteria</taxon>
        <taxon>Bacillati</taxon>
        <taxon>Bacillota</taxon>
        <taxon>Bacilli</taxon>
        <taxon>Bacillales</taxon>
        <taxon>Thermoactinomycetaceae</taxon>
        <taxon>Thermoactinomyces</taxon>
    </lineage>
</organism>
<dbReference type="EMBL" id="JAECVW010000001">
    <property type="protein sequence ID" value="MBH8594042.1"/>
    <property type="molecule type" value="Genomic_DNA"/>
</dbReference>
<dbReference type="RefSeq" id="WP_181729198.1">
    <property type="nucleotide sequence ID" value="NZ_JACEIR010000001.1"/>
</dbReference>
<evidence type="ECO:0000313" key="1">
    <source>
        <dbReference type="EMBL" id="MBH8594042.1"/>
    </source>
</evidence>
<keyword evidence="2" id="KW-1185">Reference proteome</keyword>
<evidence type="ECO:0000313" key="2">
    <source>
        <dbReference type="Proteomes" id="UP000633619"/>
    </source>
</evidence>
<accession>A0A8I1DDM3</accession>
<protein>
    <submittedName>
        <fullName evidence="1">Uncharacterized protein</fullName>
    </submittedName>
</protein>